<dbReference type="EMBL" id="CP061799">
    <property type="protein sequence ID" value="QTA83123.1"/>
    <property type="molecule type" value="Genomic_DNA"/>
</dbReference>
<dbReference type="RefSeq" id="WP_207688955.1">
    <property type="nucleotide sequence ID" value="NZ_CP061799.1"/>
</dbReference>
<dbReference type="Gene3D" id="1.25.10.10">
    <property type="entry name" value="Leucine-rich Repeat Variant"/>
    <property type="match status" value="5"/>
</dbReference>
<sequence length="907" mass="101608">MQSVKYKKLVLGLWAASIIPCFFFKNSQILYWYILLLTSVNMGMITFLTFKRESISLPFTFLNIIQVLIFFKLFILLNHLQGTPHFSYETPPVIADWIKFTGTHIINAIDLIDIKDLYYFNYHQPVVHKSFFAGIVLLLMYIMVNLFIFKIIFNLINKNDFMITHAGGIKLLRFGGLIISIAAVSIYAWKNHWHLKTYILWYMDNLIFTLDTADIARIFDLRSIPEYQGRGITGLSLFFRFIIFTYIVVLGNNIYLFLIKKGRTVEKLAHICESSQYPVDKRIEAIKGLEKYGKAARPAIPCLIRNLAETSHNLRYAASDALDKIDPLWPEHQLAEKAVPALIKALKSSDKSVCISVIKTLGKIGEPAQNAVLGLISMLSNEHGDIRLISAEAIKGIGHPAIPMIIRGLIREKDNSDIMISILEEIDPDWQENEDAVREINRIAEIMAGSSGPEQISAALALEKIKPKSETLVPHLLKVLNDNAVRINAVRILGYIGENAKQAAGKLVYLLADSDEKFRHIALETLEKIHPQWQNSDAAVKAAVEFIESLVQGAESEFQEPEKALAAIGNTTIPHLIKALVNTDKNLQNTAKQTLKNINPAWPKTDEALTMVPWLSKALSHENWYIRISAANVLGTMGTGAIKASAFLVRGLADTNKNVRSAFKKALDRVMVRNEALLNNDNDNSNEKTDSYWPAIESNQEDIIKLIKDLEENRVSSRLAALKSLSRLSPPRLEAVPHLIITLADSDREVRINALQVLEHTDRNWKQHEYISKIIPLFIEAIADPSTRSPFALPYEALKTIGTGAIKHLLPLLADKNKAAANAAGPVLEQIDTKWHQSREAQRAVPVLAQKLGDKDWYVRKAAADVLGKIGPGAVKAVSGLVSGLSDKNKIVRESFKEAMDKILLKK</sequence>
<feature type="transmembrane region" description="Helical" evidence="1">
    <location>
        <begin position="9"/>
        <end position="25"/>
    </location>
</feature>
<feature type="transmembrane region" description="Helical" evidence="1">
    <location>
        <begin position="131"/>
        <end position="151"/>
    </location>
</feature>
<keyword evidence="3" id="KW-1185">Reference proteome</keyword>
<keyword evidence="1" id="KW-1133">Transmembrane helix</keyword>
<gene>
    <name evidence="2" type="ORF">dnl_55170</name>
</gene>
<proteinExistence type="predicted"/>
<keyword evidence="1" id="KW-0472">Membrane</keyword>
<accession>A0A975BD31</accession>
<feature type="transmembrane region" description="Helical" evidence="1">
    <location>
        <begin position="237"/>
        <end position="258"/>
    </location>
</feature>
<evidence type="ECO:0000313" key="3">
    <source>
        <dbReference type="Proteomes" id="UP000663720"/>
    </source>
</evidence>
<evidence type="ECO:0000313" key="2">
    <source>
        <dbReference type="EMBL" id="QTA83123.1"/>
    </source>
</evidence>
<reference evidence="2" key="1">
    <citation type="journal article" date="2021" name="Microb. Physiol.">
        <title>Proteogenomic Insights into the Physiology of Marine, Sulfate-Reducing, Filamentous Desulfonema limicola and Desulfonema magnum.</title>
        <authorList>
            <person name="Schnaars V."/>
            <person name="Wohlbrand L."/>
            <person name="Scheve S."/>
            <person name="Hinrichs C."/>
            <person name="Reinhardt R."/>
            <person name="Rabus R."/>
        </authorList>
    </citation>
    <scope>NUCLEOTIDE SEQUENCE</scope>
    <source>
        <strain evidence="2">5ac10</strain>
    </source>
</reference>
<name>A0A975BD31_9BACT</name>
<dbReference type="AlphaFoldDB" id="A0A975BD31"/>
<dbReference type="PANTHER" id="PTHR12697">
    <property type="entry name" value="PBS LYASE HEAT-LIKE PROTEIN"/>
    <property type="match status" value="1"/>
</dbReference>
<dbReference type="InterPro" id="IPR004155">
    <property type="entry name" value="PBS_lyase_HEAT"/>
</dbReference>
<dbReference type="SMART" id="SM00567">
    <property type="entry name" value="EZ_HEAT"/>
    <property type="match status" value="7"/>
</dbReference>
<dbReference type="Proteomes" id="UP000663720">
    <property type="component" value="Chromosome"/>
</dbReference>
<evidence type="ECO:0000256" key="1">
    <source>
        <dbReference type="SAM" id="Phobius"/>
    </source>
</evidence>
<feature type="transmembrane region" description="Helical" evidence="1">
    <location>
        <begin position="57"/>
        <end position="77"/>
    </location>
</feature>
<feature type="transmembrane region" description="Helical" evidence="1">
    <location>
        <begin position="171"/>
        <end position="189"/>
    </location>
</feature>
<dbReference type="Pfam" id="PF13646">
    <property type="entry name" value="HEAT_2"/>
    <property type="match status" value="2"/>
</dbReference>
<dbReference type="KEGG" id="dli:dnl_55170"/>
<dbReference type="InterPro" id="IPR016024">
    <property type="entry name" value="ARM-type_fold"/>
</dbReference>
<protein>
    <submittedName>
        <fullName evidence="2">HEAT repeat domain-containing protein</fullName>
    </submittedName>
</protein>
<dbReference type="PANTHER" id="PTHR12697:SF5">
    <property type="entry name" value="DEOXYHYPUSINE HYDROXYLASE"/>
    <property type="match status" value="1"/>
</dbReference>
<dbReference type="InterPro" id="IPR011989">
    <property type="entry name" value="ARM-like"/>
</dbReference>
<keyword evidence="1" id="KW-0812">Transmembrane</keyword>
<organism evidence="2 3">
    <name type="scientific">Desulfonema limicola</name>
    <dbReference type="NCBI Taxonomy" id="45656"/>
    <lineage>
        <taxon>Bacteria</taxon>
        <taxon>Pseudomonadati</taxon>
        <taxon>Thermodesulfobacteriota</taxon>
        <taxon>Desulfobacteria</taxon>
        <taxon>Desulfobacterales</taxon>
        <taxon>Desulfococcaceae</taxon>
        <taxon>Desulfonema</taxon>
    </lineage>
</organism>
<dbReference type="GO" id="GO:0016491">
    <property type="term" value="F:oxidoreductase activity"/>
    <property type="evidence" value="ECO:0007669"/>
    <property type="project" value="TreeGrafter"/>
</dbReference>
<dbReference type="SUPFAM" id="SSF48371">
    <property type="entry name" value="ARM repeat"/>
    <property type="match status" value="2"/>
</dbReference>